<keyword evidence="2" id="KW-1185">Reference proteome</keyword>
<organism evidence="1 2">
    <name type="scientific">Peptoniphilus faecalis</name>
    <dbReference type="NCBI Taxonomy" id="2731255"/>
    <lineage>
        <taxon>Bacteria</taxon>
        <taxon>Bacillati</taxon>
        <taxon>Bacillota</taxon>
        <taxon>Tissierellia</taxon>
        <taxon>Tissierellales</taxon>
        <taxon>Peptoniphilaceae</taxon>
        <taxon>Peptoniphilus</taxon>
    </lineage>
</organism>
<sequence length="365" mass="41532">MAYATIDDYNDSMVVVTIGGLQYPARDYDCFRLYLESTHMGWRDPTSGSYSNEAHVQFDITQTADGRTTQSGYYKAFIYGVYNHQEYPIPIRGSSEIIIKNGGGDKPPAHRLTRIELVSFESVEDNYVKVKIETDGYGDVDLVSVTKAWDLYRADGTKTSRYVVQGHDYIREDQLTDGTFYGTVSYSLSRTDLSYFPSVPIGTCHLASGGGLHGDNYNVFSKPFLCMSEYNNWTIYKGVYNTVLTRDDNGFNANVTQLSSVSEDWRRLVNMSFYLESTVYGTIEYTQYSDYIPRSEDIITANMYNSLLDSVARCCRRVGLGTDNLPYTVRKDEIISKYFIYDIGKVVDKCLYVQREKVNERVLGS</sequence>
<dbReference type="EMBL" id="JABDSR010000003">
    <property type="protein sequence ID" value="NMW84675.1"/>
    <property type="molecule type" value="Genomic_DNA"/>
</dbReference>
<dbReference type="RefSeq" id="WP_169968376.1">
    <property type="nucleotide sequence ID" value="NZ_JABDSR010000003.1"/>
</dbReference>
<dbReference type="Proteomes" id="UP000568273">
    <property type="component" value="Unassembled WGS sequence"/>
</dbReference>
<dbReference type="AlphaFoldDB" id="A0A848RF89"/>
<name>A0A848RF89_9FIRM</name>
<comment type="caution">
    <text evidence="1">The sequence shown here is derived from an EMBL/GenBank/DDBJ whole genome shotgun (WGS) entry which is preliminary data.</text>
</comment>
<accession>A0A848RF89</accession>
<proteinExistence type="predicted"/>
<protein>
    <submittedName>
        <fullName evidence="1">Uncharacterized protein</fullName>
    </submittedName>
</protein>
<evidence type="ECO:0000313" key="2">
    <source>
        <dbReference type="Proteomes" id="UP000568273"/>
    </source>
</evidence>
<reference evidence="1" key="1">
    <citation type="submission" date="2020-04" db="EMBL/GenBank/DDBJ databases">
        <title>Peptoniphilus sp. nov. isolated from swine feces.</title>
        <authorList>
            <person name="Ryu S.W."/>
        </authorList>
    </citation>
    <scope>NUCLEOTIDE SEQUENCE [LARGE SCALE GENOMIC DNA]</scope>
    <source>
        <strain evidence="1">AGMB00490</strain>
    </source>
</reference>
<evidence type="ECO:0000313" key="1">
    <source>
        <dbReference type="EMBL" id="NMW84675.1"/>
    </source>
</evidence>
<gene>
    <name evidence="1" type="ORF">HKO22_02815</name>
</gene>